<name>A0A085LYZ8_9BILA</name>
<evidence type="ECO:0000313" key="2">
    <source>
        <dbReference type="EMBL" id="KFD70409.1"/>
    </source>
</evidence>
<gene>
    <name evidence="1" type="ORF">M513_08939</name>
    <name evidence="2" type="ORF">M514_08939</name>
</gene>
<dbReference type="AlphaFoldDB" id="A0A085LYZ8"/>
<dbReference type="EMBL" id="KL363257">
    <property type="protein sequence ID" value="KFD50194.1"/>
    <property type="molecule type" value="Genomic_DNA"/>
</dbReference>
<evidence type="ECO:0000313" key="1">
    <source>
        <dbReference type="EMBL" id="KFD50194.1"/>
    </source>
</evidence>
<dbReference type="Proteomes" id="UP000030764">
    <property type="component" value="Unassembled WGS sequence"/>
</dbReference>
<organism evidence="1 3">
    <name type="scientific">Trichuris suis</name>
    <name type="common">pig whipworm</name>
    <dbReference type="NCBI Taxonomy" id="68888"/>
    <lineage>
        <taxon>Eukaryota</taxon>
        <taxon>Metazoa</taxon>
        <taxon>Ecdysozoa</taxon>
        <taxon>Nematoda</taxon>
        <taxon>Enoplea</taxon>
        <taxon>Dorylaimia</taxon>
        <taxon>Trichinellida</taxon>
        <taxon>Trichuridae</taxon>
        <taxon>Trichuris</taxon>
    </lineage>
</organism>
<reference evidence="1 3" key="1">
    <citation type="journal article" date="2014" name="Nat. Genet.">
        <title>Genome and transcriptome of the porcine whipworm Trichuris suis.</title>
        <authorList>
            <person name="Jex A.R."/>
            <person name="Nejsum P."/>
            <person name="Schwarz E.M."/>
            <person name="Hu L."/>
            <person name="Young N.D."/>
            <person name="Hall R.S."/>
            <person name="Korhonen P.K."/>
            <person name="Liao S."/>
            <person name="Thamsborg S."/>
            <person name="Xia J."/>
            <person name="Xu P."/>
            <person name="Wang S."/>
            <person name="Scheerlinck J.P."/>
            <person name="Hofmann A."/>
            <person name="Sternberg P.W."/>
            <person name="Wang J."/>
            <person name="Gasser R.B."/>
        </authorList>
    </citation>
    <scope>NUCLEOTIDE SEQUENCE [LARGE SCALE GENOMIC DNA]</scope>
    <source>
        <strain evidence="2">DCEP-RM93F</strain>
        <strain evidence="1">DCEP-RM93M</strain>
    </source>
</reference>
<evidence type="ECO:0000313" key="3">
    <source>
        <dbReference type="Proteomes" id="UP000030764"/>
    </source>
</evidence>
<keyword evidence="3" id="KW-1185">Reference proteome</keyword>
<accession>A0A085LYZ8</accession>
<dbReference type="EMBL" id="KL367488">
    <property type="protein sequence ID" value="KFD70409.1"/>
    <property type="molecule type" value="Genomic_DNA"/>
</dbReference>
<dbReference type="Proteomes" id="UP000030758">
    <property type="component" value="Unassembled WGS sequence"/>
</dbReference>
<proteinExistence type="predicted"/>
<sequence length="116" mass="13407">MEIVSAAKYGQKKFRPYLENWKQLQINNDPSSCRLRRDNSQIAMHRLQANFHWLKLVVMQICNEDLPLITAGQFHSLPLRRLQQDATRDDELIATNNDVTSKAELIENGEQSLSAK</sequence>
<protein>
    <submittedName>
        <fullName evidence="1">Uncharacterized protein</fullName>
    </submittedName>
</protein>